<dbReference type="OMA" id="DEYLFPW"/>
<evidence type="ECO:0000313" key="2">
    <source>
        <dbReference type="EMBL" id="QCD65389.1"/>
    </source>
</evidence>
<dbReference type="Pfam" id="PF12850">
    <property type="entry name" value="Metallophos_2"/>
    <property type="match status" value="1"/>
</dbReference>
<accession>A0A4D6KEU4</accession>
<dbReference type="RefSeq" id="WP_015761736.1">
    <property type="nucleotide sequence ID" value="NZ_CP039375.1"/>
</dbReference>
<reference evidence="2 3" key="1">
    <citation type="submission" date="2019-04" db="EMBL/GenBank/DDBJ databases">
        <title>Complete genome sequence of Arthrobacter sp. ZXY-2 associated with effective atrazine degradation and salt adaptation.</title>
        <authorList>
            <person name="Zhao X."/>
        </authorList>
    </citation>
    <scope>NUCLEOTIDE SEQUENCE [LARGE SCALE GENOMIC DNA]</scope>
    <source>
        <strain evidence="3">ZP60</strain>
    </source>
</reference>
<reference evidence="2 3" key="2">
    <citation type="submission" date="2019-04" db="EMBL/GenBank/DDBJ databases">
        <authorList>
            <person name="Yang S."/>
            <person name="Wei W."/>
        </authorList>
    </citation>
    <scope>NUCLEOTIDE SEQUENCE [LARGE SCALE GENOMIC DNA]</scope>
    <source>
        <strain evidence="3">ZP60</strain>
    </source>
</reference>
<protein>
    <submittedName>
        <fullName evidence="2">Metallophosphoesterase</fullName>
    </submittedName>
</protein>
<proteinExistence type="predicted"/>
<dbReference type="PANTHER" id="PTHR42850">
    <property type="entry name" value="METALLOPHOSPHOESTERASE"/>
    <property type="match status" value="1"/>
</dbReference>
<dbReference type="SUPFAM" id="SSF56300">
    <property type="entry name" value="Metallo-dependent phosphatases"/>
    <property type="match status" value="1"/>
</dbReference>
<dbReference type="GeneID" id="42178663"/>
<dbReference type="EMBL" id="CP039375">
    <property type="protein sequence ID" value="QCD65389.1"/>
    <property type="molecule type" value="Genomic_DNA"/>
</dbReference>
<dbReference type="PANTHER" id="PTHR42850:SF2">
    <property type="entry name" value="BLL5683 PROTEIN"/>
    <property type="match status" value="1"/>
</dbReference>
<organism evidence="2 3">
    <name type="scientific">Halomicrobium mukohataei</name>
    <dbReference type="NCBI Taxonomy" id="57705"/>
    <lineage>
        <taxon>Archaea</taxon>
        <taxon>Methanobacteriati</taxon>
        <taxon>Methanobacteriota</taxon>
        <taxon>Stenosarchaea group</taxon>
        <taxon>Halobacteria</taxon>
        <taxon>Halobacteriales</taxon>
        <taxon>Haloarculaceae</taxon>
        <taxon>Halomicrobium</taxon>
    </lineage>
</organism>
<evidence type="ECO:0000259" key="1">
    <source>
        <dbReference type="Pfam" id="PF12850"/>
    </source>
</evidence>
<dbReference type="KEGG" id="halz:E5139_06965"/>
<sequence length="234" mass="25086">MKLGILSDVHGNEVALQAVLADMPSVDGLVCAGDVVGYNPWHAACVDAIAAPESGPIADSDAALLDGTVPTVQGNHDRAVATDHAPRFNHMAAAAVDHARDQLTDDQLAWLDGLPTERRVLDGRVKIVHGHPDDPDHYTRPGEFGPDLLGDEDALIMGHTHVQHHERYDDGIVLNPGSVGQPRDDDPTAAYAVLDVAEGTVEERRVDYDTDAVIRAVEDAGLPRQIGFRLTQGR</sequence>
<evidence type="ECO:0000313" key="3">
    <source>
        <dbReference type="Proteomes" id="UP000297053"/>
    </source>
</evidence>
<feature type="domain" description="Calcineurin-like phosphoesterase" evidence="1">
    <location>
        <begin position="1"/>
        <end position="198"/>
    </location>
</feature>
<dbReference type="AlphaFoldDB" id="A0A4D6KEU4"/>
<dbReference type="GO" id="GO:0016791">
    <property type="term" value="F:phosphatase activity"/>
    <property type="evidence" value="ECO:0007669"/>
    <property type="project" value="TreeGrafter"/>
</dbReference>
<dbReference type="Gene3D" id="3.60.21.10">
    <property type="match status" value="1"/>
</dbReference>
<dbReference type="InterPro" id="IPR024654">
    <property type="entry name" value="Calcineurin-like_PHP_lpxH"/>
</dbReference>
<dbReference type="Proteomes" id="UP000297053">
    <property type="component" value="Chromosome"/>
</dbReference>
<dbReference type="InterPro" id="IPR029052">
    <property type="entry name" value="Metallo-depent_PP-like"/>
</dbReference>
<name>A0A4D6KEU4_9EURY</name>
<dbReference type="InterPro" id="IPR011152">
    <property type="entry name" value="Pesterase_MJ0912"/>
</dbReference>
<gene>
    <name evidence="2" type="ORF">E5139_06965</name>
</gene>
<dbReference type="GO" id="GO:0005737">
    <property type="term" value="C:cytoplasm"/>
    <property type="evidence" value="ECO:0007669"/>
    <property type="project" value="TreeGrafter"/>
</dbReference>
<dbReference type="SMR" id="A0A4D6KEU4"/>
<dbReference type="InterPro" id="IPR050126">
    <property type="entry name" value="Ap4A_hydrolase"/>
</dbReference>
<dbReference type="PIRSF" id="PIRSF000883">
    <property type="entry name" value="Pesterase_MJ0912"/>
    <property type="match status" value="1"/>
</dbReference>